<evidence type="ECO:0000256" key="1">
    <source>
        <dbReference type="PROSITE-ProRule" id="PRU00175"/>
    </source>
</evidence>
<dbReference type="GO" id="GO:0008270">
    <property type="term" value="F:zinc ion binding"/>
    <property type="evidence" value="ECO:0007669"/>
    <property type="project" value="UniProtKB-KW"/>
</dbReference>
<accession>A0A0L0UYI8</accession>
<dbReference type="PROSITE" id="PS50089">
    <property type="entry name" value="ZF_RING_2"/>
    <property type="match status" value="1"/>
</dbReference>
<name>A0A0L0UYI8_9BASI</name>
<evidence type="ECO:0000313" key="6">
    <source>
        <dbReference type="Proteomes" id="UP000054564"/>
    </source>
</evidence>
<comment type="caution">
    <text evidence="5">The sequence shown here is derived from an EMBL/GenBank/DDBJ whole genome shotgun (WGS) entry which is preliminary data.</text>
</comment>
<keyword evidence="1" id="KW-0862">Zinc</keyword>
<dbReference type="InterPro" id="IPR013083">
    <property type="entry name" value="Znf_RING/FYVE/PHD"/>
</dbReference>
<evidence type="ECO:0000256" key="3">
    <source>
        <dbReference type="SAM" id="SignalP"/>
    </source>
</evidence>
<feature type="signal peptide" evidence="3">
    <location>
        <begin position="1"/>
        <end position="18"/>
    </location>
</feature>
<keyword evidence="3" id="KW-0732">Signal</keyword>
<keyword evidence="2" id="KW-0812">Transmembrane</keyword>
<evidence type="ECO:0000313" key="5">
    <source>
        <dbReference type="EMBL" id="KNE92113.1"/>
    </source>
</evidence>
<proteinExistence type="predicted"/>
<dbReference type="Proteomes" id="UP000054564">
    <property type="component" value="Unassembled WGS sequence"/>
</dbReference>
<feature type="transmembrane region" description="Helical" evidence="2">
    <location>
        <begin position="196"/>
        <end position="218"/>
    </location>
</feature>
<evidence type="ECO:0000256" key="2">
    <source>
        <dbReference type="SAM" id="Phobius"/>
    </source>
</evidence>
<organism evidence="5 6">
    <name type="scientific">Puccinia striiformis f. sp. tritici PST-78</name>
    <dbReference type="NCBI Taxonomy" id="1165861"/>
    <lineage>
        <taxon>Eukaryota</taxon>
        <taxon>Fungi</taxon>
        <taxon>Dikarya</taxon>
        <taxon>Basidiomycota</taxon>
        <taxon>Pucciniomycotina</taxon>
        <taxon>Pucciniomycetes</taxon>
        <taxon>Pucciniales</taxon>
        <taxon>Pucciniaceae</taxon>
        <taxon>Puccinia</taxon>
    </lineage>
</organism>
<keyword evidence="6" id="KW-1185">Reference proteome</keyword>
<keyword evidence="2" id="KW-1133">Transmembrane helix</keyword>
<dbReference type="SUPFAM" id="SSF57850">
    <property type="entry name" value="RING/U-box"/>
    <property type="match status" value="1"/>
</dbReference>
<dbReference type="EMBL" id="AJIL01000175">
    <property type="protein sequence ID" value="KNE92113.1"/>
    <property type="molecule type" value="Genomic_DNA"/>
</dbReference>
<feature type="chain" id="PRO_5005549221" description="RING-type domain-containing protein" evidence="3">
    <location>
        <begin position="19"/>
        <end position="221"/>
    </location>
</feature>
<keyword evidence="1" id="KW-0479">Metal-binding</keyword>
<sequence>MILWLVLILLTNNDYSLGSLGLSSQLGFSHPASSGPIGRDAPLSSLYPVERADPSLDSDLDATRPEENHLVIEIGGEDPGHGCANEAPTTGHPVNRNLDHITCCIICLEEFEQPMDTPNYIHRCTECGRPYHLACCKQWLKDNGHCTTCKGLDKYAVDALGYVKPTPLEDVRAVEGRLFQGRTPIPGEIGTSPPSLYNTMVAISTTVLVGIVVLVMFIKNP</sequence>
<dbReference type="Gene3D" id="3.30.40.10">
    <property type="entry name" value="Zinc/RING finger domain, C3HC4 (zinc finger)"/>
    <property type="match status" value="1"/>
</dbReference>
<feature type="domain" description="RING-type" evidence="4">
    <location>
        <begin position="104"/>
        <end position="150"/>
    </location>
</feature>
<gene>
    <name evidence="5" type="ORF">PSTG_14493</name>
</gene>
<keyword evidence="2" id="KW-0472">Membrane</keyword>
<keyword evidence="1" id="KW-0863">Zinc-finger</keyword>
<protein>
    <recommendedName>
        <fullName evidence="4">RING-type domain-containing protein</fullName>
    </recommendedName>
</protein>
<dbReference type="AlphaFoldDB" id="A0A0L0UYI8"/>
<evidence type="ECO:0000259" key="4">
    <source>
        <dbReference type="PROSITE" id="PS50089"/>
    </source>
</evidence>
<dbReference type="InterPro" id="IPR001841">
    <property type="entry name" value="Znf_RING"/>
</dbReference>
<reference evidence="6" key="1">
    <citation type="submission" date="2014-03" db="EMBL/GenBank/DDBJ databases">
        <title>The Genome Sequence of Puccinia striiformis f. sp. tritici PST-78.</title>
        <authorList>
            <consortium name="The Broad Institute Genome Sequencing Platform"/>
            <person name="Cuomo C."/>
            <person name="Hulbert S."/>
            <person name="Chen X."/>
            <person name="Walker B."/>
            <person name="Young S.K."/>
            <person name="Zeng Q."/>
            <person name="Gargeya S."/>
            <person name="Fitzgerald M."/>
            <person name="Haas B."/>
            <person name="Abouelleil A."/>
            <person name="Alvarado L."/>
            <person name="Arachchi H.M."/>
            <person name="Berlin A.M."/>
            <person name="Chapman S.B."/>
            <person name="Goldberg J."/>
            <person name="Griggs A."/>
            <person name="Gujja S."/>
            <person name="Hansen M."/>
            <person name="Howarth C."/>
            <person name="Imamovic A."/>
            <person name="Larimer J."/>
            <person name="McCowan C."/>
            <person name="Montmayeur A."/>
            <person name="Murphy C."/>
            <person name="Neiman D."/>
            <person name="Pearson M."/>
            <person name="Priest M."/>
            <person name="Roberts A."/>
            <person name="Saif S."/>
            <person name="Shea T."/>
            <person name="Sisk P."/>
            <person name="Sykes S."/>
            <person name="Wortman J."/>
            <person name="Nusbaum C."/>
            <person name="Birren B."/>
        </authorList>
    </citation>
    <scope>NUCLEOTIDE SEQUENCE [LARGE SCALE GENOMIC DNA]</scope>
    <source>
        <strain evidence="6">race PST-78</strain>
    </source>
</reference>